<dbReference type="Pfam" id="PF00395">
    <property type="entry name" value="SLH"/>
    <property type="match status" value="3"/>
</dbReference>
<dbReference type="Pfam" id="PF12733">
    <property type="entry name" value="Cadherin-like"/>
    <property type="match status" value="3"/>
</dbReference>
<dbReference type="GO" id="GO:0030313">
    <property type="term" value="C:cell envelope"/>
    <property type="evidence" value="ECO:0007669"/>
    <property type="project" value="UniProtKB-SubCell"/>
</dbReference>
<evidence type="ECO:0000259" key="4">
    <source>
        <dbReference type="PROSITE" id="PS51272"/>
    </source>
</evidence>
<feature type="domain" description="SLH" evidence="4">
    <location>
        <begin position="1251"/>
        <end position="1310"/>
    </location>
</feature>
<dbReference type="PROSITE" id="PS51272">
    <property type="entry name" value="SLH"/>
    <property type="match status" value="3"/>
</dbReference>
<dbReference type="InterPro" id="IPR013378">
    <property type="entry name" value="InlB-like_B-rpt"/>
</dbReference>
<dbReference type="CDD" id="cd00063">
    <property type="entry name" value="FN3"/>
    <property type="match status" value="1"/>
</dbReference>
<accession>A0AA45WYZ8</accession>
<keyword evidence="2" id="KW-0677">Repeat</keyword>
<name>A0AA45WYZ8_9CLOT</name>
<reference evidence="5" key="1">
    <citation type="submission" date="2017-05" db="EMBL/GenBank/DDBJ databases">
        <authorList>
            <person name="Varghese N."/>
            <person name="Submissions S."/>
        </authorList>
    </citation>
    <scope>NUCLEOTIDE SEQUENCE</scope>
    <source>
        <strain evidence="5">Su22</strain>
    </source>
</reference>
<feature type="domain" description="SLH" evidence="4">
    <location>
        <begin position="1377"/>
        <end position="1437"/>
    </location>
</feature>
<dbReference type="EMBL" id="FXUF01000022">
    <property type="protein sequence ID" value="SMP71095.1"/>
    <property type="molecule type" value="Genomic_DNA"/>
</dbReference>
<sequence>MKRVVSKFRRLFIVTCILMTLILIFSTTPHVEAQGYFEPSNGQLVNFGGREWKVANRNRSIPGHDENGVYLVMADNYGANIQWNPNIGDGDVGGSPAYSNKNASYIFDYLNTHFNQIITTPEARGVIINAKWEIRSSTWENRMHGLYTGTSTGSGAIEPLDFTQKLGLISGNEWFPYRARIGYPNSSFWTSSPIQETPTGVFAATTNGELANPHVAHFAGVRPALFLPSFIRVDSNEDGANVIFAFPPTQPGIVSVSGTQITDQALTISWGSISDWGTGTEASRSYRVEIDRNKAGYVFYANTGITNHQTYTIPAGTTHTRFRVSAETADGRSIWREQTGGMQIMPNTPIVEIQTPQSITLSDLGAGIEYHRSGGNWQESRTFTGLTPETSYTFTARRKVDGDYAASPSTPAVTGVTTPATYAITVADVAGGTATVTTDKATAAAGETVTITIANIEAGKQVASVNVTGAVGEATMGTPGVYTFLMPTEAVTVIVTLEAPPNLSGLTLSSGTLDPVFHNDTAAYTASVGNAVTSITVTPSTAQGSATVTVDGIAVSSGTASADISLPVGATTINVVVTAEDGTTTKTYTIQVTRAASANANLSGLTLSSGTLDPVFHSDTTAYTASVGNAVTSITVTPSTAHGSATVTVDGIAVSSGTASADISLPVGATTINVVVTAEDGTTTKTYTIQVTRAASANANLSGLTLSSGTLDPVFHSDTAAYTASVGNAVTSITVTPSTAHGSATVTVDGIAVSSGTASADISLPVGATTINVVVTAEDGTTTKTYTVEVLRREQTNVTTSPTSVTGHVAFTQTFTISLEHETVTGAVYASDLGVSDAFTGLTISALQQTPTTITATLSGRLDQEGIGKITIHEDRLSASTVPLTAEVMVNLLIVSYDANVATGGNVPVSRTYPIGASITVSENTGNLEKAGHRFAGWNTQANGQGTSYSAGDSFTMPNNHETLYAVWAPVPPAPDNGGNTGGGSGGGSGRRPSDTPTAPPAQPAALPAGAAITVLVNGEKHIAGAETSTEEKTQLVATLKMDTEKIISLLNQIQAPGEINRGARNNVVEVLATTQNATQFTTILTADLLQKMAQLDIDFSIVTEKLTYQMPAKAFNLAAMADALSVDSDSLHDMEIELHITYVGEETIQRMNKKAQLQGYEVLFPPVAFNVVATSSVTGEKKEVSITQFASFVSRTIELPAGLNPEKVTTGVIYHPDGSFSHIPTTVFEKEGKCYARLSSFTNSTYSVIHNAIMVPSVKDHWSKAHVEDLAARLIIAHPETFAPDDLITRGEFAAYITKALGLYRPGMGEVGAFIDAHHSHELLDAITIATQHGIISGYPDGSFRPSAFISRQEAMVMYAKAMNMVGLRGEGASRITTYTDQEDIADWAYEYVNQTTRAGVFSGRTPHTIDPLGTFTYAEAATAIRNLLIKADLID</sequence>
<dbReference type="InterPro" id="IPR003961">
    <property type="entry name" value="FN3_dom"/>
</dbReference>
<dbReference type="InterPro" id="IPR042229">
    <property type="entry name" value="Listeria/Bacterioides_rpt_sf"/>
</dbReference>
<gene>
    <name evidence="5" type="ORF">SAMN06296020_12211</name>
</gene>
<dbReference type="Gene3D" id="2.60.40.4270">
    <property type="entry name" value="Listeria-Bacteroides repeat domain"/>
    <property type="match status" value="1"/>
</dbReference>
<keyword evidence="6" id="KW-1185">Reference proteome</keyword>
<protein>
    <submittedName>
        <fullName evidence="5">S-layer homology domain-containing protein</fullName>
    </submittedName>
</protein>
<evidence type="ECO:0000313" key="5">
    <source>
        <dbReference type="EMBL" id="SMP71095.1"/>
    </source>
</evidence>
<comment type="caution">
    <text evidence="5">The sequence shown here is derived from an EMBL/GenBank/DDBJ whole genome shotgun (WGS) entry which is preliminary data.</text>
</comment>
<evidence type="ECO:0000256" key="3">
    <source>
        <dbReference type="SAM" id="MobiDB-lite"/>
    </source>
</evidence>
<dbReference type="InterPro" id="IPR025883">
    <property type="entry name" value="Cadherin-like_domain"/>
</dbReference>
<dbReference type="InterPro" id="IPR036116">
    <property type="entry name" value="FN3_sf"/>
</dbReference>
<organism evidence="5 6">
    <name type="scientific">Anoxynatronum buryatiense</name>
    <dbReference type="NCBI Taxonomy" id="489973"/>
    <lineage>
        <taxon>Bacteria</taxon>
        <taxon>Bacillati</taxon>
        <taxon>Bacillota</taxon>
        <taxon>Clostridia</taxon>
        <taxon>Eubacteriales</taxon>
        <taxon>Clostridiaceae</taxon>
        <taxon>Anoxynatronum</taxon>
    </lineage>
</organism>
<dbReference type="SUPFAM" id="SSF49265">
    <property type="entry name" value="Fibronectin type III"/>
    <property type="match status" value="1"/>
</dbReference>
<evidence type="ECO:0000256" key="1">
    <source>
        <dbReference type="ARBA" id="ARBA00004196"/>
    </source>
</evidence>
<feature type="domain" description="SLH" evidence="4">
    <location>
        <begin position="1311"/>
        <end position="1374"/>
    </location>
</feature>
<dbReference type="InterPro" id="IPR001119">
    <property type="entry name" value="SLH_dom"/>
</dbReference>
<evidence type="ECO:0000313" key="6">
    <source>
        <dbReference type="Proteomes" id="UP001158066"/>
    </source>
</evidence>
<dbReference type="Proteomes" id="UP001158066">
    <property type="component" value="Unassembled WGS sequence"/>
</dbReference>
<evidence type="ECO:0000256" key="2">
    <source>
        <dbReference type="ARBA" id="ARBA00022737"/>
    </source>
</evidence>
<feature type="region of interest" description="Disordered" evidence="3">
    <location>
        <begin position="970"/>
        <end position="1005"/>
    </location>
</feature>
<comment type="subcellular location">
    <subcellularLocation>
        <location evidence="1">Cell envelope</location>
    </subcellularLocation>
</comment>
<feature type="compositionally biased region" description="Gly residues" evidence="3">
    <location>
        <begin position="979"/>
        <end position="990"/>
    </location>
</feature>
<dbReference type="Pfam" id="PF09479">
    <property type="entry name" value="Flg_new"/>
    <property type="match status" value="1"/>
</dbReference>
<proteinExistence type="predicted"/>